<dbReference type="Proteomes" id="UP000437017">
    <property type="component" value="Unassembled WGS sequence"/>
</dbReference>
<dbReference type="EMBL" id="SGJD01001400">
    <property type="protein sequence ID" value="KAB0400111.1"/>
    <property type="molecule type" value="Genomic_DNA"/>
</dbReference>
<evidence type="ECO:0000313" key="2">
    <source>
        <dbReference type="Proteomes" id="UP000437017"/>
    </source>
</evidence>
<gene>
    <name evidence="1" type="ORF">E2I00_005505</name>
</gene>
<protein>
    <submittedName>
        <fullName evidence="1">Uncharacterized protein</fullName>
    </submittedName>
</protein>
<dbReference type="AlphaFoldDB" id="A0A643CIN3"/>
<evidence type="ECO:0000313" key="1">
    <source>
        <dbReference type="EMBL" id="KAB0400111.1"/>
    </source>
</evidence>
<keyword evidence="2" id="KW-1185">Reference proteome</keyword>
<proteinExistence type="predicted"/>
<comment type="caution">
    <text evidence="1">The sequence shown here is derived from an EMBL/GenBank/DDBJ whole genome shotgun (WGS) entry which is preliminary data.</text>
</comment>
<name>A0A643CIN3_BALPH</name>
<reference evidence="1 2" key="1">
    <citation type="journal article" date="2019" name="PLoS ONE">
        <title>Genomic analyses reveal an absence of contemporary introgressive admixture between fin whales and blue whales, despite known hybrids.</title>
        <authorList>
            <person name="Westbury M.V."/>
            <person name="Petersen B."/>
            <person name="Lorenzen E.D."/>
        </authorList>
    </citation>
    <scope>NUCLEOTIDE SEQUENCE [LARGE SCALE GENOMIC DNA]</scope>
    <source>
        <strain evidence="1">FinWhale-01</strain>
    </source>
</reference>
<organism evidence="1 2">
    <name type="scientific">Balaenoptera physalus</name>
    <name type="common">Fin whale</name>
    <name type="synonym">Balaena physalus</name>
    <dbReference type="NCBI Taxonomy" id="9770"/>
    <lineage>
        <taxon>Eukaryota</taxon>
        <taxon>Metazoa</taxon>
        <taxon>Chordata</taxon>
        <taxon>Craniata</taxon>
        <taxon>Vertebrata</taxon>
        <taxon>Euteleostomi</taxon>
        <taxon>Mammalia</taxon>
        <taxon>Eutheria</taxon>
        <taxon>Laurasiatheria</taxon>
        <taxon>Artiodactyla</taxon>
        <taxon>Whippomorpha</taxon>
        <taxon>Cetacea</taxon>
        <taxon>Mysticeti</taxon>
        <taxon>Balaenopteridae</taxon>
        <taxon>Balaenoptera</taxon>
    </lineage>
</organism>
<accession>A0A643CIN3</accession>
<sequence length="68" mass="7967">MFAKRIDPHVLFSGENSLVAEDRMRETVTLNGLFSYEPVLSPEEPGVQVFRDRIPWGFELRHLWAQNH</sequence>